<keyword evidence="1" id="KW-0472">Membrane</keyword>
<accession>A0A0E9R664</accession>
<keyword evidence="1" id="KW-1133">Transmembrane helix</keyword>
<proteinExistence type="predicted"/>
<reference evidence="2" key="2">
    <citation type="journal article" date="2015" name="Fish Shellfish Immunol.">
        <title>Early steps in the European eel (Anguilla anguilla)-Vibrio vulnificus interaction in the gills: Role of the RtxA13 toxin.</title>
        <authorList>
            <person name="Callol A."/>
            <person name="Pajuelo D."/>
            <person name="Ebbesson L."/>
            <person name="Teles M."/>
            <person name="MacKenzie S."/>
            <person name="Amaro C."/>
        </authorList>
    </citation>
    <scope>NUCLEOTIDE SEQUENCE</scope>
</reference>
<protein>
    <submittedName>
        <fullName evidence="2">Uncharacterized protein</fullName>
    </submittedName>
</protein>
<dbReference type="AlphaFoldDB" id="A0A0E9R664"/>
<organism evidence="2">
    <name type="scientific">Anguilla anguilla</name>
    <name type="common">European freshwater eel</name>
    <name type="synonym">Muraena anguilla</name>
    <dbReference type="NCBI Taxonomy" id="7936"/>
    <lineage>
        <taxon>Eukaryota</taxon>
        <taxon>Metazoa</taxon>
        <taxon>Chordata</taxon>
        <taxon>Craniata</taxon>
        <taxon>Vertebrata</taxon>
        <taxon>Euteleostomi</taxon>
        <taxon>Actinopterygii</taxon>
        <taxon>Neopterygii</taxon>
        <taxon>Teleostei</taxon>
        <taxon>Anguilliformes</taxon>
        <taxon>Anguillidae</taxon>
        <taxon>Anguilla</taxon>
    </lineage>
</organism>
<reference evidence="2" key="1">
    <citation type="submission" date="2014-11" db="EMBL/GenBank/DDBJ databases">
        <authorList>
            <person name="Amaro Gonzalez C."/>
        </authorList>
    </citation>
    <scope>NUCLEOTIDE SEQUENCE</scope>
</reference>
<name>A0A0E9R664_ANGAN</name>
<dbReference type="EMBL" id="GBXM01083921">
    <property type="protein sequence ID" value="JAH24656.1"/>
    <property type="molecule type" value="Transcribed_RNA"/>
</dbReference>
<keyword evidence="1" id="KW-0812">Transmembrane</keyword>
<sequence>MYPYPVSFIPTVFFFATIVVFFLLFLKSFFVNTNDLFLTSDKM</sequence>
<evidence type="ECO:0000313" key="2">
    <source>
        <dbReference type="EMBL" id="JAH24656.1"/>
    </source>
</evidence>
<evidence type="ECO:0000256" key="1">
    <source>
        <dbReference type="SAM" id="Phobius"/>
    </source>
</evidence>
<feature type="transmembrane region" description="Helical" evidence="1">
    <location>
        <begin position="6"/>
        <end position="26"/>
    </location>
</feature>